<dbReference type="Gene3D" id="3.30.565.10">
    <property type="entry name" value="Histidine kinase-like ATPase, C-terminal domain"/>
    <property type="match status" value="1"/>
</dbReference>
<evidence type="ECO:0000313" key="3">
    <source>
        <dbReference type="Proteomes" id="UP000067626"/>
    </source>
</evidence>
<dbReference type="OrthoDB" id="5479397at2"/>
<dbReference type="EMBL" id="CP012159">
    <property type="protein sequence ID" value="AKT37694.1"/>
    <property type="molecule type" value="Genomic_DNA"/>
</dbReference>
<dbReference type="SUPFAM" id="SSF55874">
    <property type="entry name" value="ATPase domain of HSP90 chaperone/DNA topoisomerase II/histidine kinase"/>
    <property type="match status" value="1"/>
</dbReference>
<dbReference type="AlphaFoldDB" id="A0A0K1EA21"/>
<organism evidence="2 3">
    <name type="scientific">Chondromyces crocatus</name>
    <dbReference type="NCBI Taxonomy" id="52"/>
    <lineage>
        <taxon>Bacteria</taxon>
        <taxon>Pseudomonadati</taxon>
        <taxon>Myxococcota</taxon>
        <taxon>Polyangia</taxon>
        <taxon>Polyangiales</taxon>
        <taxon>Polyangiaceae</taxon>
        <taxon>Chondromyces</taxon>
    </lineage>
</organism>
<evidence type="ECO:0000259" key="1">
    <source>
        <dbReference type="SMART" id="SM00387"/>
    </source>
</evidence>
<dbReference type="Pfam" id="PF13589">
    <property type="entry name" value="HATPase_c_3"/>
    <property type="match status" value="1"/>
</dbReference>
<dbReference type="InterPro" id="IPR003594">
    <property type="entry name" value="HATPase_dom"/>
</dbReference>
<evidence type="ECO:0000313" key="2">
    <source>
        <dbReference type="EMBL" id="AKT37694.1"/>
    </source>
</evidence>
<dbReference type="Proteomes" id="UP000067626">
    <property type="component" value="Chromosome"/>
</dbReference>
<keyword evidence="3" id="KW-1185">Reference proteome</keyword>
<dbReference type="RefSeq" id="WP_050430027.1">
    <property type="nucleotide sequence ID" value="NZ_CP012159.1"/>
</dbReference>
<dbReference type="KEGG" id="ccro:CMC5_018360"/>
<name>A0A0K1EA21_CHOCO</name>
<dbReference type="STRING" id="52.CMC5_018360"/>
<dbReference type="SMART" id="SM00387">
    <property type="entry name" value="HATPase_c"/>
    <property type="match status" value="1"/>
</dbReference>
<proteinExistence type="predicted"/>
<sequence length="688" mass="73749">MTSTASGLLSDLVLVRMHGRAEDYLRAREHERLALLATCRNEATVPDLAERIVARTIYAQAASRSAPLRELVQNALDASPRGARIEIRLSEDGREILVSDQGPGMTRTELLEDLLVPFRSAKEGEPATIGEHGIGFFSALEIAPCVEVVSLTRAGAHRLRVEPYGEGPPYRDFTWSIGPVTRRGWYGMRGATGTTVRLMLATPTTRATLAADLATVVGLVDPAEARVYLNGLLVNTARSRLRRVATAPVGRLPGGRIVGDLTLYVGRGEGIEPQLTVLQKGLTVSARMDPFLGSELGLHRDLARAITTAGYGIVVELPLGVPLNKGRSAVAANASAAVETALTAAFERFMLGDALYDRELLRAVDHRMSSVLDRLIAAAMLGDPIPPVVTPPPPEGAARTPTVAAPEEVVRFASGLLDAPLFVLITYDDELTPTRVPSTLRQLIDAHRCGLLRPQDGRAPIPGRLHLPLDEPLAQALWRRLAVSSPQTVVLDPPSRPAPIPVSRTSRDVLLSRAGHLGGTRTVAGAMVLLEKIDAAISQSADLATSPVWIHQDLYGPDEMAHTDGSGISVNLASARVRALIASALASDDWAALSALVDLMLHEKAHVSLASFIPRAQAEHGTSFYRRKEWLRRRLLYAIELGIVADPMRWLVVVRRGLDMDAGGLVLPTTEALASALVEPLAGSAVAA</sequence>
<protein>
    <submittedName>
        <fullName evidence="2">Heat-shock protein</fullName>
    </submittedName>
</protein>
<gene>
    <name evidence="2" type="ORF">CMC5_018360</name>
</gene>
<accession>A0A0K1EA21</accession>
<reference evidence="2 3" key="1">
    <citation type="submission" date="2015-07" db="EMBL/GenBank/DDBJ databases">
        <title>Genome analysis of myxobacterium Chondromyces crocatus Cm c5 reveals a high potential for natural compound synthesis and the genetic basis for the loss of fruiting body formation.</title>
        <authorList>
            <person name="Zaburannyi N."/>
            <person name="Bunk B."/>
            <person name="Maier J."/>
            <person name="Overmann J."/>
            <person name="Mueller R."/>
        </authorList>
    </citation>
    <scope>NUCLEOTIDE SEQUENCE [LARGE SCALE GENOMIC DNA]</scope>
    <source>
        <strain evidence="2 3">Cm c5</strain>
    </source>
</reference>
<feature type="domain" description="Histidine kinase/HSP90-like ATPase" evidence="1">
    <location>
        <begin position="59"/>
        <end position="204"/>
    </location>
</feature>
<dbReference type="InterPro" id="IPR036890">
    <property type="entry name" value="HATPase_C_sf"/>
</dbReference>